<dbReference type="InterPro" id="IPR004291">
    <property type="entry name" value="Transposase_IS66_central"/>
</dbReference>
<accession>A0A1E3X8P0</accession>
<organism evidence="2 3">
    <name type="scientific">Candidatus Scalindua rubra</name>
    <dbReference type="NCBI Taxonomy" id="1872076"/>
    <lineage>
        <taxon>Bacteria</taxon>
        <taxon>Pseudomonadati</taxon>
        <taxon>Planctomycetota</taxon>
        <taxon>Candidatus Brocadiia</taxon>
        <taxon>Candidatus Brocadiales</taxon>
        <taxon>Candidatus Scalinduaceae</taxon>
        <taxon>Candidatus Scalindua</taxon>
    </lineage>
</organism>
<dbReference type="PANTHER" id="PTHR33678:SF2">
    <property type="match status" value="1"/>
</dbReference>
<name>A0A1E3X8P0_9BACT</name>
<evidence type="ECO:0000259" key="1">
    <source>
        <dbReference type="Pfam" id="PF03050"/>
    </source>
</evidence>
<dbReference type="InterPro" id="IPR052344">
    <property type="entry name" value="Transposase-related"/>
</dbReference>
<sequence length="118" mass="13792">FDELFSADTDYFALNRVIKKTAKKKEFLLLVLEYPEIPLHNNTSELDIREKVIQRKIRNCFRSIRGAKASDTFLSLMATCRKQGITFWDYVRDRVYNLQKIPPLAEIIENGQPVLDPT</sequence>
<protein>
    <submittedName>
        <fullName evidence="2">Transposase</fullName>
    </submittedName>
</protein>
<dbReference type="AlphaFoldDB" id="A0A1E3X8P0"/>
<feature type="domain" description="Transposase IS66 central" evidence="1">
    <location>
        <begin position="14"/>
        <end position="68"/>
    </location>
</feature>
<evidence type="ECO:0000313" key="2">
    <source>
        <dbReference type="EMBL" id="ODS31985.1"/>
    </source>
</evidence>
<gene>
    <name evidence="2" type="ORF">SCARUB_02914</name>
</gene>
<comment type="caution">
    <text evidence="2">The sequence shown here is derived from an EMBL/GenBank/DDBJ whole genome shotgun (WGS) entry which is preliminary data.</text>
</comment>
<dbReference type="PANTHER" id="PTHR33678">
    <property type="entry name" value="BLL1576 PROTEIN"/>
    <property type="match status" value="1"/>
</dbReference>
<dbReference type="Pfam" id="PF03050">
    <property type="entry name" value="DDE_Tnp_IS66"/>
    <property type="match status" value="1"/>
</dbReference>
<evidence type="ECO:0000313" key="3">
    <source>
        <dbReference type="Proteomes" id="UP000094056"/>
    </source>
</evidence>
<proteinExistence type="predicted"/>
<feature type="non-terminal residue" evidence="2">
    <location>
        <position position="1"/>
    </location>
</feature>
<reference evidence="2 3" key="1">
    <citation type="submission" date="2016-07" db="EMBL/GenBank/DDBJ databases">
        <title>Draft genome of Scalindua rubra, obtained from a brine-seawater interface in the Red Sea, sheds light on salt adaptation in anammox bacteria.</title>
        <authorList>
            <person name="Speth D.R."/>
            <person name="Lagkouvardos I."/>
            <person name="Wang Y."/>
            <person name="Qian P.-Y."/>
            <person name="Dutilh B.E."/>
            <person name="Jetten M.S."/>
        </authorList>
    </citation>
    <scope>NUCLEOTIDE SEQUENCE [LARGE SCALE GENOMIC DNA]</scope>
    <source>
        <strain evidence="2">BSI-1</strain>
    </source>
</reference>
<dbReference type="EMBL" id="MAYW01000084">
    <property type="protein sequence ID" value="ODS31985.1"/>
    <property type="molecule type" value="Genomic_DNA"/>
</dbReference>
<dbReference type="Proteomes" id="UP000094056">
    <property type="component" value="Unassembled WGS sequence"/>
</dbReference>